<dbReference type="PANTHER" id="PTHR27005:SF511">
    <property type="entry name" value="WALL-ASSOCIATED RECEPTOR KINASE 1-RELATED"/>
    <property type="match status" value="1"/>
</dbReference>
<dbReference type="InterPro" id="IPR008271">
    <property type="entry name" value="Ser/Thr_kinase_AS"/>
</dbReference>
<keyword evidence="14 19" id="KW-1015">Disulfide bond</keyword>
<dbReference type="GO" id="GO:0005886">
    <property type="term" value="C:plasma membrane"/>
    <property type="evidence" value="ECO:0007669"/>
    <property type="project" value="TreeGrafter"/>
</dbReference>
<feature type="transmembrane region" description="Helical" evidence="22">
    <location>
        <begin position="1043"/>
        <end position="1064"/>
    </location>
</feature>
<protein>
    <submittedName>
        <fullName evidence="25">Putative wall-associated receptor kinase-like 16</fullName>
    </submittedName>
</protein>
<name>A0A834T9L2_9FABA</name>
<dbReference type="InterPro" id="IPR045274">
    <property type="entry name" value="WAK-like"/>
</dbReference>
<dbReference type="GO" id="GO:0004674">
    <property type="term" value="F:protein serine/threonine kinase activity"/>
    <property type="evidence" value="ECO:0007669"/>
    <property type="project" value="UniProtKB-KW"/>
</dbReference>
<feature type="region of interest" description="Disordered" evidence="21">
    <location>
        <begin position="129"/>
        <end position="148"/>
    </location>
</feature>
<keyword evidence="11 20" id="KW-0067">ATP-binding</keyword>
<dbReference type="InterPro" id="IPR017441">
    <property type="entry name" value="Protein_kinase_ATP_BS"/>
</dbReference>
<keyword evidence="15" id="KW-0325">Glycoprotein</keyword>
<dbReference type="FunFam" id="3.30.200.20:FF:000043">
    <property type="entry name" value="Wall-associated receptor kinase 2"/>
    <property type="match status" value="1"/>
</dbReference>
<evidence type="ECO:0000256" key="1">
    <source>
        <dbReference type="ARBA" id="ARBA00004479"/>
    </source>
</evidence>
<evidence type="ECO:0000313" key="25">
    <source>
        <dbReference type="EMBL" id="KAF7816781.1"/>
    </source>
</evidence>
<dbReference type="InterPro" id="IPR000742">
    <property type="entry name" value="EGF"/>
</dbReference>
<dbReference type="Pfam" id="PF07645">
    <property type="entry name" value="EGF_CA"/>
    <property type="match status" value="1"/>
</dbReference>
<comment type="function">
    <text evidence="18">Serine/threonine-protein kinase that may function as a signaling receptor of extracellular matrix component. Binding to pectin may have significance in the control of cell expansion, morphogenesis and development.</text>
</comment>
<dbReference type="Gene3D" id="1.10.510.10">
    <property type="entry name" value="Transferase(Phosphotransferase) domain 1"/>
    <property type="match status" value="2"/>
</dbReference>
<evidence type="ECO:0000256" key="2">
    <source>
        <dbReference type="ARBA" id="ARBA00022527"/>
    </source>
</evidence>
<keyword evidence="8" id="KW-0677">Repeat</keyword>
<feature type="binding site" evidence="20">
    <location>
        <position position="247"/>
    </location>
    <ligand>
        <name>ATP</name>
        <dbReference type="ChEBI" id="CHEBI:30616"/>
    </ligand>
</feature>
<dbReference type="Pfam" id="PF07714">
    <property type="entry name" value="PK_Tyr_Ser-Thr"/>
    <property type="match status" value="1"/>
</dbReference>
<evidence type="ECO:0000256" key="8">
    <source>
        <dbReference type="ARBA" id="ARBA00022737"/>
    </source>
</evidence>
<keyword evidence="5" id="KW-0808">Transferase</keyword>
<dbReference type="InterPro" id="IPR049883">
    <property type="entry name" value="NOTCH1_EGF-like"/>
</dbReference>
<keyword evidence="25" id="KW-0675">Receptor</keyword>
<evidence type="ECO:0000256" key="12">
    <source>
        <dbReference type="ARBA" id="ARBA00022989"/>
    </source>
</evidence>
<gene>
    <name evidence="25" type="ORF">G2W53_030750</name>
</gene>
<evidence type="ECO:0000256" key="4">
    <source>
        <dbReference type="ARBA" id="ARBA00022553"/>
    </source>
</evidence>
<keyword evidence="9 20" id="KW-0547">Nucleotide-binding</keyword>
<dbReference type="InterPro" id="IPR018097">
    <property type="entry name" value="EGF_Ca-bd_CS"/>
</dbReference>
<evidence type="ECO:0000256" key="16">
    <source>
        <dbReference type="ARBA" id="ARBA00047558"/>
    </source>
</evidence>
<dbReference type="FunFam" id="1.10.510.10:FF:000084">
    <property type="entry name" value="Wall-associated receptor kinase 2"/>
    <property type="match status" value="2"/>
</dbReference>
<evidence type="ECO:0000256" key="10">
    <source>
        <dbReference type="ARBA" id="ARBA00022777"/>
    </source>
</evidence>
<evidence type="ECO:0000256" key="3">
    <source>
        <dbReference type="ARBA" id="ARBA00022536"/>
    </source>
</evidence>
<evidence type="ECO:0000256" key="18">
    <source>
        <dbReference type="ARBA" id="ARBA00058961"/>
    </source>
</evidence>
<organism evidence="25 26">
    <name type="scientific">Senna tora</name>
    <dbReference type="NCBI Taxonomy" id="362788"/>
    <lineage>
        <taxon>Eukaryota</taxon>
        <taxon>Viridiplantae</taxon>
        <taxon>Streptophyta</taxon>
        <taxon>Embryophyta</taxon>
        <taxon>Tracheophyta</taxon>
        <taxon>Spermatophyta</taxon>
        <taxon>Magnoliopsida</taxon>
        <taxon>eudicotyledons</taxon>
        <taxon>Gunneridae</taxon>
        <taxon>Pentapetalae</taxon>
        <taxon>rosids</taxon>
        <taxon>fabids</taxon>
        <taxon>Fabales</taxon>
        <taxon>Fabaceae</taxon>
        <taxon>Caesalpinioideae</taxon>
        <taxon>Cassia clade</taxon>
        <taxon>Senna</taxon>
    </lineage>
</organism>
<dbReference type="PROSITE" id="PS50026">
    <property type="entry name" value="EGF_3"/>
    <property type="match status" value="1"/>
</dbReference>
<feature type="domain" description="Protein kinase" evidence="23">
    <location>
        <begin position="1108"/>
        <end position="1391"/>
    </location>
</feature>
<evidence type="ECO:0000256" key="22">
    <source>
        <dbReference type="SAM" id="Phobius"/>
    </source>
</evidence>
<dbReference type="Pfam" id="PF13947">
    <property type="entry name" value="GUB_WAK_bind"/>
    <property type="match status" value="1"/>
</dbReference>
<dbReference type="PANTHER" id="PTHR27005">
    <property type="entry name" value="WALL-ASSOCIATED RECEPTOR KINASE-LIKE 21"/>
    <property type="match status" value="1"/>
</dbReference>
<dbReference type="Proteomes" id="UP000634136">
    <property type="component" value="Unassembled WGS sequence"/>
</dbReference>
<dbReference type="GO" id="GO:0030247">
    <property type="term" value="F:polysaccharide binding"/>
    <property type="evidence" value="ECO:0007669"/>
    <property type="project" value="InterPro"/>
</dbReference>
<dbReference type="PROSITE" id="PS00010">
    <property type="entry name" value="ASX_HYDROXYL"/>
    <property type="match status" value="1"/>
</dbReference>
<comment type="caution">
    <text evidence="25">The sequence shown here is derived from an EMBL/GenBank/DDBJ whole genome shotgun (WGS) entry which is preliminary data.</text>
</comment>
<dbReference type="SMART" id="SM00181">
    <property type="entry name" value="EGF"/>
    <property type="match status" value="2"/>
</dbReference>
<comment type="subcellular location">
    <subcellularLocation>
        <location evidence="1">Membrane</location>
        <topology evidence="1">Single-pass type I membrane protein</topology>
    </subcellularLocation>
</comment>
<comment type="catalytic activity">
    <reaction evidence="16">
        <text>L-seryl-[protein] + ATP = O-phospho-L-seryl-[protein] + ADP + H(+)</text>
        <dbReference type="Rhea" id="RHEA:17989"/>
        <dbReference type="Rhea" id="RHEA-COMP:9863"/>
        <dbReference type="Rhea" id="RHEA-COMP:11604"/>
        <dbReference type="ChEBI" id="CHEBI:15378"/>
        <dbReference type="ChEBI" id="CHEBI:29999"/>
        <dbReference type="ChEBI" id="CHEBI:30616"/>
        <dbReference type="ChEBI" id="CHEBI:83421"/>
        <dbReference type="ChEBI" id="CHEBI:456216"/>
    </reaction>
</comment>
<evidence type="ECO:0000256" key="15">
    <source>
        <dbReference type="ARBA" id="ARBA00023180"/>
    </source>
</evidence>
<evidence type="ECO:0000259" key="23">
    <source>
        <dbReference type="PROSITE" id="PS50011"/>
    </source>
</evidence>
<feature type="disulfide bond" evidence="19">
    <location>
        <begin position="1000"/>
        <end position="1010"/>
    </location>
</feature>
<feature type="domain" description="Protein kinase" evidence="23">
    <location>
        <begin position="218"/>
        <end position="505"/>
    </location>
</feature>
<dbReference type="InterPro" id="IPR001245">
    <property type="entry name" value="Ser-Thr/Tyr_kinase_cat_dom"/>
</dbReference>
<dbReference type="Gene3D" id="2.10.25.10">
    <property type="entry name" value="Laminin"/>
    <property type="match status" value="1"/>
</dbReference>
<evidence type="ECO:0000256" key="13">
    <source>
        <dbReference type="ARBA" id="ARBA00023136"/>
    </source>
</evidence>
<keyword evidence="12 22" id="KW-1133">Transmembrane helix</keyword>
<dbReference type="PROSITE" id="PS50011">
    <property type="entry name" value="PROTEIN_KINASE_DOM"/>
    <property type="match status" value="2"/>
</dbReference>
<dbReference type="Pfam" id="PF00069">
    <property type="entry name" value="Pkinase"/>
    <property type="match status" value="1"/>
</dbReference>
<dbReference type="InterPro" id="IPR011009">
    <property type="entry name" value="Kinase-like_dom_sf"/>
</dbReference>
<dbReference type="EMBL" id="JAAIUW010000009">
    <property type="protein sequence ID" value="KAF7816781.1"/>
    <property type="molecule type" value="Genomic_DNA"/>
</dbReference>
<sequence length="1440" mass="160132">MPMSSPTSSSSPYSLRSIHSHSGSDSSVVFSLLARVKNEFDKTSINSGSPASNFDVSSLIGRDSRLPTFLSIDLPFSFSSLLSNELASSHCSFTNCRSLSLFSGIQSDYDQSSSSSALNAECLHSHDDIDERSQSSGDETMAGGGQQPLQRNPFIKILDALFAGVPWVYQKRKRNKLKEKFLRHNGGSILRQQLSVNAAFQTPKLFTAEELETATNNYHDNLIIGRGGFGIVYKGFLADNTVVAIKKSKLVNHSQIQQFIDNVVLLSQINHRNAVKVLGCCLETQVPLLVYEFVNNGTLFDYINSKSKTSNDVSLETRLKIAAEAAAALSYLHSAASIPMIHGDVKTLNILLDESYTAKVTDFAVYGLVPFPLDEYLELDTTMVQGTFAYLDPEYLYTNQLTEKSDVYSFGVVLVELLTGKKPLSFDRSKEERTLALHFLSSLKKGELLKVVEVGIVNNKNMEMVQEVANLAARCLRVRGKERPNMEEVAMEIEGIRMIGKHLMVDKDVINLEETQSLIMETSDLSECGESINLEETQSLIMETSDLSECGESINLEETQSLIVETSDLSGSWGSINLDETQSLTVETSDFSEWGESISSQNSGWDNSIRDHGEEVASWTIQHLFPVFLSRINTRKSFFESRTNSESNDFSKYKHDQKPPYHEQLLHIFYRRGRGKCMVVLVNISVGRNLAFAHIDLDVKAELENIIVMSLNVAMKLKLALLACAVTAAAGEFELSKAGCESSCGNVSIPYPFGTREGCFRDDNFLISCNSSSGKPMANYSDSNIQVLHISLNGEMRISTWVSYLCNEDDDSTTYFSINPMLTISNVKNKFTVIGCNTIGSITDIEENRFQTGCLSICKNMAYVTNGSCSGIGCCHTTFPTAIGDYSISIKYYNKTLVHNSTPCSYAFVVEHDHYSFSSLDLHNHQHKTDSPVLLNWVVDSKTCAEAKTNKTTYACKDNTICEDSLQVSDRIGYLCKCKPGFQGNPYLSHPLGCKDIDECSIKNNCSKTCQNIYGNYTCSCPWGYRGDGYIHGSGCSLPIIEISLGISVALLFVITLVFLLCWVHKRRTLKQLRRRNFEQNGGTMLQGYGDRTKIFTEVELKTATDNFDENKILGRGGQGTVYKGILPDNTPVAIKKSIVGGDPRQIKDFINELAVLSQINHRNVVKLLGCCLETQAPLLVYEFVDNGTLLDHIDPLKSKCPISWETRLRIAAETSEAISYLHSAASIPIIHRDIKSTNILLDHNHRAKVSDFGASKLVPLDETQITTVVQGTLGYLDPEYLQTGQLNEKSDVYSFGVVLVELLTGNKAVEFNRPEQKNLAMYFVSSMKEDNLWEILDRQMLEQKKNAEQVKKVALLARKCLRVVGEERPTMKEVAMELDGLIAMENHPSVKGEDPKSEENENTLDHVDVVDEYRNASASNSAAYDSIQKQISFEDVDGR</sequence>
<evidence type="ECO:0000256" key="17">
    <source>
        <dbReference type="ARBA" id="ARBA00047951"/>
    </source>
</evidence>
<dbReference type="GO" id="GO:0005524">
    <property type="term" value="F:ATP binding"/>
    <property type="evidence" value="ECO:0007669"/>
    <property type="project" value="UniProtKB-UniRule"/>
</dbReference>
<evidence type="ECO:0000256" key="14">
    <source>
        <dbReference type="ARBA" id="ARBA00023157"/>
    </source>
</evidence>
<dbReference type="SMART" id="SM00179">
    <property type="entry name" value="EGF_CA"/>
    <property type="match status" value="1"/>
</dbReference>
<proteinExistence type="predicted"/>
<evidence type="ECO:0000259" key="24">
    <source>
        <dbReference type="PROSITE" id="PS50026"/>
    </source>
</evidence>
<dbReference type="GO" id="GO:0005509">
    <property type="term" value="F:calcium ion binding"/>
    <property type="evidence" value="ECO:0007669"/>
    <property type="project" value="InterPro"/>
</dbReference>
<dbReference type="FunFam" id="3.30.200.20:FF:001380">
    <property type="entry name" value="Protein kinase superfamily protein"/>
    <property type="match status" value="1"/>
</dbReference>
<dbReference type="GO" id="GO:0007166">
    <property type="term" value="P:cell surface receptor signaling pathway"/>
    <property type="evidence" value="ECO:0007669"/>
    <property type="project" value="InterPro"/>
</dbReference>
<keyword evidence="10 25" id="KW-0418">Kinase</keyword>
<evidence type="ECO:0000256" key="6">
    <source>
        <dbReference type="ARBA" id="ARBA00022692"/>
    </source>
</evidence>
<evidence type="ECO:0000256" key="19">
    <source>
        <dbReference type="PROSITE-ProRule" id="PRU00076"/>
    </source>
</evidence>
<keyword evidence="6 22" id="KW-0812">Transmembrane</keyword>
<dbReference type="InterPro" id="IPR000152">
    <property type="entry name" value="EGF-type_Asp/Asn_hydroxyl_site"/>
</dbReference>
<dbReference type="SMART" id="SM00220">
    <property type="entry name" value="S_TKc"/>
    <property type="match status" value="2"/>
</dbReference>
<evidence type="ECO:0000256" key="7">
    <source>
        <dbReference type="ARBA" id="ARBA00022729"/>
    </source>
</evidence>
<feature type="domain" description="EGF-like" evidence="24">
    <location>
        <begin position="996"/>
        <end position="1028"/>
    </location>
</feature>
<evidence type="ECO:0000256" key="11">
    <source>
        <dbReference type="ARBA" id="ARBA00022840"/>
    </source>
</evidence>
<keyword evidence="7" id="KW-0732">Signal</keyword>
<dbReference type="PROSITE" id="PS01187">
    <property type="entry name" value="EGF_CA"/>
    <property type="match status" value="1"/>
</dbReference>
<dbReference type="SUPFAM" id="SSF57196">
    <property type="entry name" value="EGF/Laminin"/>
    <property type="match status" value="1"/>
</dbReference>
<dbReference type="OrthoDB" id="4062651at2759"/>
<reference evidence="25" key="1">
    <citation type="submission" date="2020-09" db="EMBL/GenBank/DDBJ databases">
        <title>Genome-Enabled Discovery of Anthraquinone Biosynthesis in Senna tora.</title>
        <authorList>
            <person name="Kang S.-H."/>
            <person name="Pandey R.P."/>
            <person name="Lee C.-M."/>
            <person name="Sim J.-S."/>
            <person name="Jeong J.-T."/>
            <person name="Choi B.-S."/>
            <person name="Jung M."/>
            <person name="Ginzburg D."/>
            <person name="Zhao K."/>
            <person name="Won S.Y."/>
            <person name="Oh T.-J."/>
            <person name="Yu Y."/>
            <person name="Kim N.-H."/>
            <person name="Lee O.R."/>
            <person name="Lee T.-H."/>
            <person name="Bashyal P."/>
            <person name="Kim T.-S."/>
            <person name="Lee W.-H."/>
            <person name="Kawkins C."/>
            <person name="Kim C.-K."/>
            <person name="Kim J.S."/>
            <person name="Ahn B.O."/>
            <person name="Rhee S.Y."/>
            <person name="Sohng J.K."/>
        </authorList>
    </citation>
    <scope>NUCLEOTIDE SEQUENCE</scope>
    <source>
        <tissue evidence="25">Leaf</tissue>
    </source>
</reference>
<keyword evidence="3 19" id="KW-0245">EGF-like domain</keyword>
<dbReference type="Gene3D" id="3.30.200.20">
    <property type="entry name" value="Phosphorylase Kinase, domain 1"/>
    <property type="match status" value="2"/>
</dbReference>
<dbReference type="SUPFAM" id="SSF56112">
    <property type="entry name" value="Protein kinase-like (PK-like)"/>
    <property type="match status" value="2"/>
</dbReference>
<comment type="caution">
    <text evidence="19">Lacks conserved residue(s) required for the propagation of feature annotation.</text>
</comment>
<dbReference type="PROSITE" id="PS00107">
    <property type="entry name" value="PROTEIN_KINASE_ATP"/>
    <property type="match status" value="1"/>
</dbReference>
<dbReference type="FunFam" id="2.10.25.10:FF:000038">
    <property type="entry name" value="Fibrillin 2"/>
    <property type="match status" value="1"/>
</dbReference>
<dbReference type="InterPro" id="IPR025287">
    <property type="entry name" value="WAK_GUB"/>
</dbReference>
<feature type="region of interest" description="Disordered" evidence="21">
    <location>
        <begin position="1"/>
        <end position="23"/>
    </location>
</feature>
<evidence type="ECO:0000256" key="21">
    <source>
        <dbReference type="SAM" id="MobiDB-lite"/>
    </source>
</evidence>
<comment type="catalytic activity">
    <reaction evidence="17">
        <text>L-threonyl-[protein] + ATP = O-phospho-L-threonyl-[protein] + ADP + H(+)</text>
        <dbReference type="Rhea" id="RHEA:46608"/>
        <dbReference type="Rhea" id="RHEA-COMP:11060"/>
        <dbReference type="Rhea" id="RHEA-COMP:11605"/>
        <dbReference type="ChEBI" id="CHEBI:15378"/>
        <dbReference type="ChEBI" id="CHEBI:30013"/>
        <dbReference type="ChEBI" id="CHEBI:30616"/>
        <dbReference type="ChEBI" id="CHEBI:61977"/>
        <dbReference type="ChEBI" id="CHEBI:456216"/>
    </reaction>
</comment>
<keyword evidence="26" id="KW-1185">Reference proteome</keyword>
<dbReference type="CDD" id="cd00054">
    <property type="entry name" value="EGF_CA"/>
    <property type="match status" value="1"/>
</dbReference>
<evidence type="ECO:0000256" key="20">
    <source>
        <dbReference type="PROSITE-ProRule" id="PRU10141"/>
    </source>
</evidence>
<accession>A0A834T9L2</accession>
<keyword evidence="2" id="KW-0723">Serine/threonine-protein kinase</keyword>
<evidence type="ECO:0000256" key="9">
    <source>
        <dbReference type="ARBA" id="ARBA00022741"/>
    </source>
</evidence>
<dbReference type="CDD" id="cd14066">
    <property type="entry name" value="STKc_IRAK"/>
    <property type="match status" value="1"/>
</dbReference>
<keyword evidence="13 22" id="KW-0472">Membrane</keyword>
<dbReference type="PROSITE" id="PS00108">
    <property type="entry name" value="PROTEIN_KINASE_ST"/>
    <property type="match status" value="2"/>
</dbReference>
<evidence type="ECO:0000313" key="26">
    <source>
        <dbReference type="Proteomes" id="UP000634136"/>
    </source>
</evidence>
<dbReference type="InterPro" id="IPR000719">
    <property type="entry name" value="Prot_kinase_dom"/>
</dbReference>
<evidence type="ECO:0000256" key="5">
    <source>
        <dbReference type="ARBA" id="ARBA00022679"/>
    </source>
</evidence>
<keyword evidence="4" id="KW-0597">Phosphoprotein</keyword>
<dbReference type="InterPro" id="IPR001881">
    <property type="entry name" value="EGF-like_Ca-bd_dom"/>
</dbReference>